<proteinExistence type="inferred from homology"/>
<dbReference type="Gene3D" id="1.10.1740.10">
    <property type="match status" value="1"/>
</dbReference>
<dbReference type="KEGG" id="arac:E0W69_010240"/>
<evidence type="ECO:0000313" key="7">
    <source>
        <dbReference type="Proteomes" id="UP000292424"/>
    </source>
</evidence>
<dbReference type="InterPro" id="IPR013325">
    <property type="entry name" value="RNA_pol_sigma_r2"/>
</dbReference>
<dbReference type="SUPFAM" id="SSF88659">
    <property type="entry name" value="Sigma3 and sigma4 domains of RNA polymerase sigma factors"/>
    <property type="match status" value="1"/>
</dbReference>
<dbReference type="RefSeq" id="WP_131329965.1">
    <property type="nucleotide sequence ID" value="NZ_CP044016.1"/>
</dbReference>
<sequence>MNRKYEKYDDIVLIDLLVQNDEIAFIEIYTRYWDKMYNVACNKLNEYYIAQEIVQNIFISLWERRYTLNLKTPLNIYLAAALKYQVINARQKKVRENNYVKYMTQNSSHADLNSTEHHLSFKELQDRLTSVVTSLPTQCQLVYKLKKEEGLTAKEIAQKLGITEKAVESNFTRAIKRIKNSLKDTHHFFHNYLVKILLREEC</sequence>
<dbReference type="SUPFAM" id="SSF88946">
    <property type="entry name" value="Sigma2 domain of RNA polymerase sigma factors"/>
    <property type="match status" value="1"/>
</dbReference>
<dbReference type="Gene3D" id="1.10.10.10">
    <property type="entry name" value="Winged helix-like DNA-binding domain superfamily/Winged helix DNA-binding domain"/>
    <property type="match status" value="1"/>
</dbReference>
<keyword evidence="3" id="KW-0731">Sigma factor</keyword>
<accession>A0A5P2G4E4</accession>
<evidence type="ECO:0000259" key="5">
    <source>
        <dbReference type="Pfam" id="PF08281"/>
    </source>
</evidence>
<dbReference type="PANTHER" id="PTHR43133:SF46">
    <property type="entry name" value="RNA POLYMERASE SIGMA-70 FACTOR ECF SUBFAMILY"/>
    <property type="match status" value="1"/>
</dbReference>
<name>A0A5P2G4E4_9BACT</name>
<reference evidence="6 7" key="1">
    <citation type="submission" date="2019-09" db="EMBL/GenBank/DDBJ databases">
        <title>Complete genome sequence of Arachidicoccus sp. B3-10 isolated from apple orchard soil.</title>
        <authorList>
            <person name="Kim H.S."/>
            <person name="Han K.-I."/>
            <person name="Suh M.K."/>
            <person name="Lee K.C."/>
            <person name="Eom M.K."/>
            <person name="Kim J.-S."/>
            <person name="Kang S.W."/>
            <person name="Sin Y."/>
            <person name="Lee J.-S."/>
        </authorList>
    </citation>
    <scope>NUCLEOTIDE SEQUENCE [LARGE SCALE GENOMIC DNA]</scope>
    <source>
        <strain evidence="6 7">B3-10</strain>
    </source>
</reference>
<keyword evidence="7" id="KW-1185">Reference proteome</keyword>
<comment type="similarity">
    <text evidence="1">Belongs to the sigma-70 factor family. ECF subfamily.</text>
</comment>
<protein>
    <submittedName>
        <fullName evidence="6">Sigma-70 family RNA polymerase sigma factor</fullName>
    </submittedName>
</protein>
<dbReference type="OrthoDB" id="1097528at2"/>
<dbReference type="GO" id="GO:0003677">
    <property type="term" value="F:DNA binding"/>
    <property type="evidence" value="ECO:0007669"/>
    <property type="project" value="InterPro"/>
</dbReference>
<dbReference type="InterPro" id="IPR039425">
    <property type="entry name" value="RNA_pol_sigma-70-like"/>
</dbReference>
<dbReference type="CDD" id="cd06171">
    <property type="entry name" value="Sigma70_r4"/>
    <property type="match status" value="1"/>
</dbReference>
<organism evidence="6 7">
    <name type="scientific">Rhizosphaericola mali</name>
    <dbReference type="NCBI Taxonomy" id="2545455"/>
    <lineage>
        <taxon>Bacteria</taxon>
        <taxon>Pseudomonadati</taxon>
        <taxon>Bacteroidota</taxon>
        <taxon>Chitinophagia</taxon>
        <taxon>Chitinophagales</taxon>
        <taxon>Chitinophagaceae</taxon>
        <taxon>Rhizosphaericola</taxon>
    </lineage>
</organism>
<dbReference type="InterPro" id="IPR014284">
    <property type="entry name" value="RNA_pol_sigma-70_dom"/>
</dbReference>
<dbReference type="InterPro" id="IPR036388">
    <property type="entry name" value="WH-like_DNA-bd_sf"/>
</dbReference>
<dbReference type="InterPro" id="IPR013324">
    <property type="entry name" value="RNA_pol_sigma_r3/r4-like"/>
</dbReference>
<dbReference type="NCBIfam" id="TIGR02937">
    <property type="entry name" value="sigma70-ECF"/>
    <property type="match status" value="1"/>
</dbReference>
<evidence type="ECO:0000256" key="1">
    <source>
        <dbReference type="ARBA" id="ARBA00010641"/>
    </source>
</evidence>
<evidence type="ECO:0000313" key="6">
    <source>
        <dbReference type="EMBL" id="QES89019.1"/>
    </source>
</evidence>
<feature type="domain" description="RNA polymerase sigma factor 70 region 4 type 2" evidence="5">
    <location>
        <begin position="127"/>
        <end position="178"/>
    </location>
</feature>
<dbReference type="PANTHER" id="PTHR43133">
    <property type="entry name" value="RNA POLYMERASE ECF-TYPE SIGMA FACTO"/>
    <property type="match status" value="1"/>
</dbReference>
<evidence type="ECO:0000256" key="4">
    <source>
        <dbReference type="ARBA" id="ARBA00023163"/>
    </source>
</evidence>
<dbReference type="Proteomes" id="UP000292424">
    <property type="component" value="Chromosome"/>
</dbReference>
<dbReference type="Pfam" id="PF08281">
    <property type="entry name" value="Sigma70_r4_2"/>
    <property type="match status" value="1"/>
</dbReference>
<keyword evidence="4" id="KW-0804">Transcription</keyword>
<dbReference type="GO" id="GO:0006352">
    <property type="term" value="P:DNA-templated transcription initiation"/>
    <property type="evidence" value="ECO:0007669"/>
    <property type="project" value="InterPro"/>
</dbReference>
<evidence type="ECO:0000256" key="3">
    <source>
        <dbReference type="ARBA" id="ARBA00023082"/>
    </source>
</evidence>
<gene>
    <name evidence="6" type="ORF">E0W69_010240</name>
</gene>
<evidence type="ECO:0000256" key="2">
    <source>
        <dbReference type="ARBA" id="ARBA00023015"/>
    </source>
</evidence>
<dbReference type="GO" id="GO:0016987">
    <property type="term" value="F:sigma factor activity"/>
    <property type="evidence" value="ECO:0007669"/>
    <property type="project" value="UniProtKB-KW"/>
</dbReference>
<dbReference type="AlphaFoldDB" id="A0A5P2G4E4"/>
<dbReference type="EMBL" id="CP044016">
    <property type="protein sequence ID" value="QES89019.1"/>
    <property type="molecule type" value="Genomic_DNA"/>
</dbReference>
<keyword evidence="2" id="KW-0805">Transcription regulation</keyword>
<dbReference type="InterPro" id="IPR013249">
    <property type="entry name" value="RNA_pol_sigma70_r4_t2"/>
</dbReference>